<dbReference type="PANTHER" id="PTHR34947">
    <property type="entry name" value="TRANSMEMBRANE PROTEIN"/>
    <property type="match status" value="1"/>
</dbReference>
<dbReference type="RefSeq" id="XP_022771665.1">
    <property type="nucleotide sequence ID" value="XM_022915930.1"/>
</dbReference>
<reference evidence="3" key="1">
    <citation type="submission" date="2025-08" db="UniProtKB">
        <authorList>
            <consortium name="RefSeq"/>
        </authorList>
    </citation>
    <scope>IDENTIFICATION</scope>
    <source>
        <tissue evidence="3">Fruit stalk</tissue>
    </source>
</reference>
<dbReference type="AlphaFoldDB" id="A0A6P6B3N8"/>
<gene>
    <name evidence="3" type="primary">LOC111314507</name>
</gene>
<evidence type="ECO:0000313" key="3">
    <source>
        <dbReference type="RefSeq" id="XP_022771665.1"/>
    </source>
</evidence>
<dbReference type="Proteomes" id="UP000515121">
    <property type="component" value="Unplaced"/>
</dbReference>
<proteinExistence type="predicted"/>
<dbReference type="KEGG" id="dzi:111314507"/>
<accession>A0A6P6B3N8</accession>
<dbReference type="OrthoDB" id="1727102at2759"/>
<feature type="transmembrane region" description="Helical" evidence="1">
    <location>
        <begin position="60"/>
        <end position="83"/>
    </location>
</feature>
<keyword evidence="1" id="KW-0472">Membrane</keyword>
<feature type="transmembrane region" description="Helical" evidence="1">
    <location>
        <begin position="20"/>
        <end position="40"/>
    </location>
</feature>
<protein>
    <submittedName>
        <fullName evidence="3">Uncharacterized protein LOC111314507</fullName>
    </submittedName>
</protein>
<evidence type="ECO:0000256" key="1">
    <source>
        <dbReference type="SAM" id="Phobius"/>
    </source>
</evidence>
<dbReference type="GeneID" id="111314507"/>
<name>A0A6P6B3N8_DURZI</name>
<dbReference type="PANTHER" id="PTHR34947:SF3">
    <property type="entry name" value="TRANSMEMBRANE PROTEIN"/>
    <property type="match status" value="1"/>
</dbReference>
<keyword evidence="1" id="KW-1133">Transmembrane helix</keyword>
<keyword evidence="2" id="KW-1185">Reference proteome</keyword>
<keyword evidence="1" id="KW-0812">Transmembrane</keyword>
<organism evidence="2 3">
    <name type="scientific">Durio zibethinus</name>
    <name type="common">Durian</name>
    <dbReference type="NCBI Taxonomy" id="66656"/>
    <lineage>
        <taxon>Eukaryota</taxon>
        <taxon>Viridiplantae</taxon>
        <taxon>Streptophyta</taxon>
        <taxon>Embryophyta</taxon>
        <taxon>Tracheophyta</taxon>
        <taxon>Spermatophyta</taxon>
        <taxon>Magnoliopsida</taxon>
        <taxon>eudicotyledons</taxon>
        <taxon>Gunneridae</taxon>
        <taxon>Pentapetalae</taxon>
        <taxon>rosids</taxon>
        <taxon>malvids</taxon>
        <taxon>Malvales</taxon>
        <taxon>Malvaceae</taxon>
        <taxon>Helicteroideae</taxon>
        <taxon>Durio</taxon>
    </lineage>
</organism>
<evidence type="ECO:0000313" key="2">
    <source>
        <dbReference type="Proteomes" id="UP000515121"/>
    </source>
</evidence>
<sequence length="209" mass="23472">MENILTPIQLIISSSHFLKFVTKILLPFSVLSVILSYPLLCNFHSLAYGLQLFSFSVGKNYMFLLCNGLLVFIATSSGLIGSFSVETDFKAEKTLKSKGSNQTELQVESSEQKASIGNAKVMLEVDDQEAQESKMDSVAPLVQGREDVPLVVQDEEEEQRHELVSVEKDEDEELGLMSNEELNKKFEQFIRKMKEGIKFESVTDYGSII</sequence>